<evidence type="ECO:0000313" key="1">
    <source>
        <dbReference type="EMBL" id="TBL74610.1"/>
    </source>
</evidence>
<gene>
    <name evidence="1" type="ORF">EYB31_25155</name>
</gene>
<dbReference type="OrthoDB" id="2899658at2"/>
<dbReference type="AlphaFoldDB" id="A0A4Q9DM99"/>
<dbReference type="InterPro" id="IPR019618">
    <property type="entry name" value="Spore_germination_GerPA"/>
</dbReference>
<organism evidence="1 2">
    <name type="scientific">Paenibacillus thalictri</name>
    <dbReference type="NCBI Taxonomy" id="2527873"/>
    <lineage>
        <taxon>Bacteria</taxon>
        <taxon>Bacillati</taxon>
        <taxon>Bacillota</taxon>
        <taxon>Bacilli</taxon>
        <taxon>Bacillales</taxon>
        <taxon>Paenibacillaceae</taxon>
        <taxon>Paenibacillus</taxon>
    </lineage>
</organism>
<evidence type="ECO:0000313" key="2">
    <source>
        <dbReference type="Proteomes" id="UP000293142"/>
    </source>
</evidence>
<protein>
    <submittedName>
        <fullName evidence="1">Spore germination protein</fullName>
    </submittedName>
</protein>
<keyword evidence="2" id="KW-1185">Reference proteome</keyword>
<proteinExistence type="predicted"/>
<dbReference type="EMBL" id="SIRE01000019">
    <property type="protein sequence ID" value="TBL74610.1"/>
    <property type="molecule type" value="Genomic_DNA"/>
</dbReference>
<dbReference type="Pfam" id="PF10676">
    <property type="entry name" value="gerPA"/>
    <property type="match status" value="1"/>
</dbReference>
<name>A0A4Q9DM99_9BACL</name>
<dbReference type="Proteomes" id="UP000293142">
    <property type="component" value="Unassembled WGS sequence"/>
</dbReference>
<dbReference type="RefSeq" id="WP_131016194.1">
    <property type="nucleotide sequence ID" value="NZ_SIRE01000019.1"/>
</dbReference>
<accession>A0A4Q9DM99</accession>
<comment type="caution">
    <text evidence="1">The sequence shown here is derived from an EMBL/GenBank/DDBJ whole genome shotgun (WGS) entry which is preliminary data.</text>
</comment>
<reference evidence="1 2" key="1">
    <citation type="submission" date="2019-02" db="EMBL/GenBank/DDBJ databases">
        <title>Paenibacillus sp. nov., isolated from surface-sterilized tissue of Thalictrum simplex L.</title>
        <authorList>
            <person name="Tuo L."/>
        </authorList>
    </citation>
    <scope>NUCLEOTIDE SEQUENCE [LARGE SCALE GENOMIC DNA]</scope>
    <source>
        <strain evidence="1 2">N2SHLJ1</strain>
    </source>
</reference>
<sequence length="80" mass="8389">MPYIINVFNVKTNGLTRNANIGFGTNIQNSHTANTKFVGGNAAVGDFSPASALMLNGMVDPDISDQGQTANPSAPFINTF</sequence>